<organism evidence="8 9">
    <name type="scientific">Neoasaia chiangmaiensis</name>
    <dbReference type="NCBI Taxonomy" id="320497"/>
    <lineage>
        <taxon>Bacteria</taxon>
        <taxon>Pseudomonadati</taxon>
        <taxon>Pseudomonadota</taxon>
        <taxon>Alphaproteobacteria</taxon>
        <taxon>Acetobacterales</taxon>
        <taxon>Acetobacteraceae</taxon>
        <taxon>Neoasaia</taxon>
    </lineage>
</organism>
<dbReference type="PANTHER" id="PTHR30509:SF9">
    <property type="entry name" value="MULTIDRUG RESISTANCE PROTEIN MDTO"/>
    <property type="match status" value="1"/>
</dbReference>
<feature type="transmembrane region" description="Helical" evidence="7">
    <location>
        <begin position="116"/>
        <end position="133"/>
    </location>
</feature>
<dbReference type="GO" id="GO:0022857">
    <property type="term" value="F:transmembrane transporter activity"/>
    <property type="evidence" value="ECO:0007669"/>
    <property type="project" value="InterPro"/>
</dbReference>
<evidence type="ECO:0000256" key="2">
    <source>
        <dbReference type="ARBA" id="ARBA00022448"/>
    </source>
</evidence>
<keyword evidence="4 7" id="KW-0812">Transmembrane</keyword>
<evidence type="ECO:0000256" key="4">
    <source>
        <dbReference type="ARBA" id="ARBA00022692"/>
    </source>
</evidence>
<feature type="transmembrane region" description="Helical" evidence="7">
    <location>
        <begin position="453"/>
        <end position="473"/>
    </location>
</feature>
<dbReference type="InterPro" id="IPR006726">
    <property type="entry name" value="PHBA_efflux_AaeB/fusaric-R"/>
</dbReference>
<keyword evidence="9" id="KW-1185">Reference proteome</keyword>
<dbReference type="PANTHER" id="PTHR30509">
    <property type="entry name" value="P-HYDROXYBENZOIC ACID EFFLUX PUMP SUBUNIT-RELATED"/>
    <property type="match status" value="1"/>
</dbReference>
<feature type="transmembrane region" description="Helical" evidence="7">
    <location>
        <begin position="66"/>
        <end position="85"/>
    </location>
</feature>
<dbReference type="Pfam" id="PF04632">
    <property type="entry name" value="FUSC"/>
    <property type="match status" value="1"/>
</dbReference>
<comment type="subcellular location">
    <subcellularLocation>
        <location evidence="1">Cell membrane</location>
        <topology evidence="1">Multi-pass membrane protein</topology>
    </subcellularLocation>
</comment>
<dbReference type="STRING" id="320497.A0U93_14425"/>
<dbReference type="GO" id="GO:0005886">
    <property type="term" value="C:plasma membrane"/>
    <property type="evidence" value="ECO:0007669"/>
    <property type="project" value="UniProtKB-SubCell"/>
</dbReference>
<feature type="transmembrane region" description="Helical" evidence="7">
    <location>
        <begin position="427"/>
        <end position="446"/>
    </location>
</feature>
<feature type="transmembrane region" description="Helical" evidence="7">
    <location>
        <begin position="508"/>
        <end position="527"/>
    </location>
</feature>
<sequence length="702" mass="77163">MADWPFAWIYAPKSGSLMFALRNTIAALVALAIAFWMELGEPQWAPMTVWIVAQGSRGESLSKGRWRLVGTVLGMISAIALLAMFPQAPWLFLPALAIWAGLCAGLATLVHNFRSYAFVLAAYTCAIIAMGASSEPDHVFQIAMARGTYIFLGVICEMVAGLIFSHDMARQARQLMRGRLLSAITSATAAIVDILREEPPPESDIRAVFSQTLTLHDQIEFSAVEIGRNERAVQCAYATIGLLSRIMSRGLGLRTRLAAVPNRSATSQDIIIRATELLSALPQRIAAQAEVVSVRNQVDALISRTIEAVERTLVQEMAGGDAQKVAINDRIALQGVRLMLNEYHALLSYFGADPRENLHPDRYRLRHFPNWRAALHNGLRSMAAILAASLVWEVTAWPNGAAFVSFIAVVCGRFATFENTVLVSNKFFYGACVATLASIIPVFLLVPLGSSFGALAIAITPFMFIGGLAAQYGPTALQAASYNTFFPALLGLDNQHRLNELQWFNNTIALLLGLGAGVIVFKCVLPFDERRVCWIMRGKALSGLRHISRHTVRMMDENHWIGRNTQSMQRLIRYAGSQVTPLMDTYLHGTLAIMTIGRNLMHLRHAQHAPNMPEAAATAIQAMFARLAERNINIERLHAETTHTLKVLSDLEETNSENTYRMALTDAIGSLLIVSAELSGNRAFLDTRTFVSNMLTLETSPA</sequence>
<feature type="transmembrane region" description="Helical" evidence="7">
    <location>
        <begin position="20"/>
        <end position="37"/>
    </location>
</feature>
<evidence type="ECO:0008006" key="10">
    <source>
        <dbReference type="Google" id="ProtNLM"/>
    </source>
</evidence>
<dbReference type="Proteomes" id="UP000188604">
    <property type="component" value="Chromosome"/>
</dbReference>
<accession>A0A1U9KUP1</accession>
<proteinExistence type="predicted"/>
<dbReference type="AlphaFoldDB" id="A0A1U9KUP1"/>
<dbReference type="EMBL" id="CP014691">
    <property type="protein sequence ID" value="AQS89574.1"/>
    <property type="molecule type" value="Genomic_DNA"/>
</dbReference>
<feature type="transmembrane region" description="Helical" evidence="7">
    <location>
        <begin position="139"/>
        <end position="164"/>
    </location>
</feature>
<keyword evidence="6 7" id="KW-0472">Membrane</keyword>
<evidence type="ECO:0000313" key="9">
    <source>
        <dbReference type="Proteomes" id="UP000188604"/>
    </source>
</evidence>
<evidence type="ECO:0000313" key="8">
    <source>
        <dbReference type="EMBL" id="AQS89574.1"/>
    </source>
</evidence>
<dbReference type="KEGG" id="nch:A0U93_14425"/>
<evidence type="ECO:0000256" key="6">
    <source>
        <dbReference type="ARBA" id="ARBA00023136"/>
    </source>
</evidence>
<keyword evidence="2" id="KW-0813">Transport</keyword>
<keyword evidence="3" id="KW-1003">Cell membrane</keyword>
<evidence type="ECO:0000256" key="5">
    <source>
        <dbReference type="ARBA" id="ARBA00022989"/>
    </source>
</evidence>
<evidence type="ECO:0000256" key="3">
    <source>
        <dbReference type="ARBA" id="ARBA00022475"/>
    </source>
</evidence>
<evidence type="ECO:0000256" key="7">
    <source>
        <dbReference type="SAM" id="Phobius"/>
    </source>
</evidence>
<protein>
    <recommendedName>
        <fullName evidence="10">Fusaric acid resistance protein FusB</fullName>
    </recommendedName>
</protein>
<evidence type="ECO:0000256" key="1">
    <source>
        <dbReference type="ARBA" id="ARBA00004651"/>
    </source>
</evidence>
<name>A0A1U9KUP1_9PROT</name>
<gene>
    <name evidence="8" type="ORF">A0U93_14425</name>
</gene>
<feature type="transmembrane region" description="Helical" evidence="7">
    <location>
        <begin position="390"/>
        <end position="415"/>
    </location>
</feature>
<feature type="transmembrane region" description="Helical" evidence="7">
    <location>
        <begin position="91"/>
        <end position="109"/>
    </location>
</feature>
<keyword evidence="5 7" id="KW-1133">Transmembrane helix</keyword>
<reference evidence="8 9" key="1">
    <citation type="submission" date="2016-03" db="EMBL/GenBank/DDBJ databases">
        <title>Acetic acid bacteria sequencing.</title>
        <authorList>
            <person name="Brandt J."/>
            <person name="Jakob F."/>
            <person name="Vogel R.F."/>
        </authorList>
    </citation>
    <scope>NUCLEOTIDE SEQUENCE [LARGE SCALE GENOMIC DNA]</scope>
    <source>
        <strain evidence="8 9">NBRC 101099</strain>
    </source>
</reference>